<dbReference type="EMBL" id="CP002360">
    <property type="protein sequence ID" value="AEE95930.1"/>
    <property type="molecule type" value="Genomic_DNA"/>
</dbReference>
<evidence type="ECO:0000313" key="2">
    <source>
        <dbReference type="Proteomes" id="UP000008457"/>
    </source>
</evidence>
<dbReference type="HOGENOM" id="CLU_069431_0_0_9"/>
<dbReference type="STRING" id="697281.Mahau_0729"/>
<dbReference type="Gene3D" id="3.40.630.30">
    <property type="match status" value="1"/>
</dbReference>
<dbReference type="Proteomes" id="UP000008457">
    <property type="component" value="Chromosome"/>
</dbReference>
<reference evidence="2" key="1">
    <citation type="submission" date="2010-11" db="EMBL/GenBank/DDBJ databases">
        <title>The complete genome of Mahella australiensis DSM 15567.</title>
        <authorList>
            <consortium name="US DOE Joint Genome Institute (JGI-PGF)"/>
            <person name="Lucas S."/>
            <person name="Copeland A."/>
            <person name="Lapidus A."/>
            <person name="Bruce D."/>
            <person name="Goodwin L."/>
            <person name="Pitluck S."/>
            <person name="Kyrpides N."/>
            <person name="Mavromatis K."/>
            <person name="Pagani I."/>
            <person name="Ivanova N."/>
            <person name="Teshima H."/>
            <person name="Brettin T."/>
            <person name="Detter J.C."/>
            <person name="Han C."/>
            <person name="Tapia R."/>
            <person name="Land M."/>
            <person name="Hauser L."/>
            <person name="Markowitz V."/>
            <person name="Cheng J.-F."/>
            <person name="Hugenholtz P."/>
            <person name="Woyke T."/>
            <person name="Wu D."/>
            <person name="Spring S."/>
            <person name="Pukall R."/>
            <person name="Steenblock K."/>
            <person name="Schneider S."/>
            <person name="Klenk H.-P."/>
            <person name="Eisen J.A."/>
        </authorList>
    </citation>
    <scope>NUCLEOTIDE SEQUENCE [LARGE SCALE GENOMIC DNA]</scope>
    <source>
        <strain evidence="2">DSM 15567 / CIP 107919 / 50-1 BON</strain>
    </source>
</reference>
<dbReference type="KEGG" id="mas:Mahau_0729"/>
<gene>
    <name evidence="1" type="ordered locus">Mahau_0729</name>
</gene>
<dbReference type="AlphaFoldDB" id="F4A127"/>
<protein>
    <recommendedName>
        <fullName evidence="3">Transferase</fullName>
    </recommendedName>
</protein>
<reference evidence="1 2" key="2">
    <citation type="journal article" date="2011" name="Stand. Genomic Sci.">
        <title>Complete genome sequence of Mahella australiensis type strain (50-1 BON).</title>
        <authorList>
            <person name="Sikorski J."/>
            <person name="Teshima H."/>
            <person name="Nolan M."/>
            <person name="Lucas S."/>
            <person name="Hammon N."/>
            <person name="Deshpande S."/>
            <person name="Cheng J.F."/>
            <person name="Pitluck S."/>
            <person name="Liolios K."/>
            <person name="Pagani I."/>
            <person name="Ivanova N."/>
            <person name="Huntemann M."/>
            <person name="Mavromatis K."/>
            <person name="Ovchinikova G."/>
            <person name="Pati A."/>
            <person name="Tapia R."/>
            <person name="Han C."/>
            <person name="Goodwin L."/>
            <person name="Chen A."/>
            <person name="Palaniappan K."/>
            <person name="Land M."/>
            <person name="Hauser L."/>
            <person name="Ngatchou-Djao O.D."/>
            <person name="Rohde M."/>
            <person name="Pukall R."/>
            <person name="Spring S."/>
            <person name="Abt B."/>
            <person name="Goker M."/>
            <person name="Detter J.C."/>
            <person name="Woyke T."/>
            <person name="Bristow J."/>
            <person name="Markowitz V."/>
            <person name="Hugenholtz P."/>
            <person name="Eisen J.A."/>
            <person name="Kyrpides N.C."/>
            <person name="Klenk H.P."/>
            <person name="Lapidus A."/>
        </authorList>
    </citation>
    <scope>NUCLEOTIDE SEQUENCE [LARGE SCALE GENOMIC DNA]</scope>
    <source>
        <strain evidence="2">DSM 15567 / CIP 107919 / 50-1 BON</strain>
    </source>
</reference>
<keyword evidence="2" id="KW-1185">Reference proteome</keyword>
<dbReference type="eggNOG" id="COG0456">
    <property type="taxonomic scope" value="Bacteria"/>
</dbReference>
<evidence type="ECO:0000313" key="1">
    <source>
        <dbReference type="EMBL" id="AEE95930.1"/>
    </source>
</evidence>
<proteinExistence type="predicted"/>
<evidence type="ECO:0008006" key="3">
    <source>
        <dbReference type="Google" id="ProtNLM"/>
    </source>
</evidence>
<dbReference type="RefSeq" id="WP_013780360.1">
    <property type="nucleotide sequence ID" value="NC_015520.1"/>
</dbReference>
<organism evidence="1 2">
    <name type="scientific">Mahella australiensis (strain DSM 15567 / CIP 107919 / 50-1 BON)</name>
    <dbReference type="NCBI Taxonomy" id="697281"/>
    <lineage>
        <taxon>Bacteria</taxon>
        <taxon>Bacillati</taxon>
        <taxon>Bacillota</taxon>
        <taxon>Clostridia</taxon>
        <taxon>Thermoanaerobacterales</taxon>
        <taxon>Thermoanaerobacterales Family IV. Incertae Sedis</taxon>
        <taxon>Mahella</taxon>
    </lineage>
</organism>
<accession>F4A127</accession>
<name>F4A127_MAHA5</name>
<sequence length="247" mass="28832">MDYTVITAMENPEQKRMHDEITHQIWPEFILHDPISNQNWRNLYTTFAEYQISILIDGEVAGFANSIPFCWCESLENLPEEGWDWALLKGFEDKSNNKKPNILCGLQIAINRNYQEHRLSYSIVAEMKSIAYNNGFKYFVVPVRPNLKSKYPLIPIEDYIKWENSDGYPFDPWLRVHVKLGARVTKICHEAMYIPGKIGDWEKWTGMKMPGSGNYVVDGALVPVRVDIIKDIAEYSEPNIWVSYYLR</sequence>